<dbReference type="Pfam" id="PF00486">
    <property type="entry name" value="Trans_reg_C"/>
    <property type="match status" value="1"/>
</dbReference>
<dbReference type="PROSITE" id="PS51755">
    <property type="entry name" value="OMPR_PHOB"/>
    <property type="match status" value="1"/>
</dbReference>
<proteinExistence type="predicted"/>
<keyword evidence="3" id="KW-1185">Reference proteome</keyword>
<protein>
    <submittedName>
        <fullName evidence="2">Uncharacterized protein</fullName>
    </submittedName>
</protein>
<dbReference type="RefSeq" id="WP_049726314.1">
    <property type="nucleotide sequence ID" value="NZ_CP012154.1"/>
</dbReference>
<dbReference type="GO" id="GO:0003677">
    <property type="term" value="F:DNA binding"/>
    <property type="evidence" value="ECO:0007669"/>
    <property type="project" value="UniProtKB-UniRule"/>
</dbReference>
<reference evidence="2 3" key="1">
    <citation type="submission" date="2015-07" db="EMBL/GenBank/DDBJ databases">
        <authorList>
            <person name="Noorani M."/>
        </authorList>
    </citation>
    <scope>NUCLEOTIDE SEQUENCE [LARGE SCALE GENOMIC DNA]</scope>
    <source>
        <strain evidence="2 3">KCTC 42284</strain>
    </source>
</reference>
<dbReference type="Proteomes" id="UP000066624">
    <property type="component" value="Chromosome"/>
</dbReference>
<name>A0A0K0XYL8_9GAMM</name>
<evidence type="ECO:0000256" key="1">
    <source>
        <dbReference type="ARBA" id="ARBA00023125"/>
    </source>
</evidence>
<gene>
    <name evidence="2" type="ORF">WM2015_2421</name>
</gene>
<accession>A0A0K0XYL8</accession>
<dbReference type="InterPro" id="IPR016032">
    <property type="entry name" value="Sig_transdc_resp-reg_C-effctor"/>
</dbReference>
<dbReference type="EMBL" id="CP012154">
    <property type="protein sequence ID" value="AKS42783.1"/>
    <property type="molecule type" value="Genomic_DNA"/>
</dbReference>
<dbReference type="AlphaFoldDB" id="A0A0K0XYL8"/>
<organism evidence="2 3">
    <name type="scientific">Wenzhouxiangella marina</name>
    <dbReference type="NCBI Taxonomy" id="1579979"/>
    <lineage>
        <taxon>Bacteria</taxon>
        <taxon>Pseudomonadati</taxon>
        <taxon>Pseudomonadota</taxon>
        <taxon>Gammaproteobacteria</taxon>
        <taxon>Chromatiales</taxon>
        <taxon>Wenzhouxiangellaceae</taxon>
        <taxon>Wenzhouxiangella</taxon>
    </lineage>
</organism>
<dbReference type="STRING" id="1579979.WM2015_2421"/>
<dbReference type="GO" id="GO:0000160">
    <property type="term" value="P:phosphorelay signal transduction system"/>
    <property type="evidence" value="ECO:0007669"/>
    <property type="project" value="InterPro"/>
</dbReference>
<dbReference type="SMART" id="SM00862">
    <property type="entry name" value="Trans_reg_C"/>
    <property type="match status" value="1"/>
</dbReference>
<dbReference type="InterPro" id="IPR036388">
    <property type="entry name" value="WH-like_DNA-bd_sf"/>
</dbReference>
<evidence type="ECO:0000313" key="3">
    <source>
        <dbReference type="Proteomes" id="UP000066624"/>
    </source>
</evidence>
<dbReference type="SUPFAM" id="SSF46894">
    <property type="entry name" value="C-terminal effector domain of the bipartite response regulators"/>
    <property type="match status" value="1"/>
</dbReference>
<evidence type="ECO:0000313" key="2">
    <source>
        <dbReference type="EMBL" id="AKS42783.1"/>
    </source>
</evidence>
<dbReference type="InterPro" id="IPR001867">
    <property type="entry name" value="OmpR/PhoB-type_DNA-bd"/>
</dbReference>
<keyword evidence="1" id="KW-0238">DNA-binding</keyword>
<dbReference type="Gene3D" id="1.10.10.10">
    <property type="entry name" value="Winged helix-like DNA-binding domain superfamily/Winged helix DNA-binding domain"/>
    <property type="match status" value="1"/>
</dbReference>
<sequence length="295" mass="32250">MRAFSGCRFDGQDGRLTGPGGEASLRPQAGRLLERFLEAPGEVLDRETLIAAVWDEGSVVDFESGLAALMRELRQALEQVGLEASLIETVPRRGYRFHGRIDGAAAAEAVTEPEARSGWRRWGGGMLAVFLLILLVVLAWYWNRPVPSSAPPALAILPFEQYGDDSPEASLESRQGRLLADTLLAELWAAELPDLELIGRATLRPYQGREDVARRVADDLGVDLLLEGLIAESPTGGLRVDARLVYMPRGTVLWSSTWASEGDEALPVGTVAQDFVAELTRAWPAIRDERFAVSE</sequence>
<dbReference type="CDD" id="cd00383">
    <property type="entry name" value="trans_reg_C"/>
    <property type="match status" value="1"/>
</dbReference>
<dbReference type="KEGG" id="wma:WM2015_2421"/>
<dbReference type="GO" id="GO:0006355">
    <property type="term" value="P:regulation of DNA-templated transcription"/>
    <property type="evidence" value="ECO:0007669"/>
    <property type="project" value="InterPro"/>
</dbReference>
<dbReference type="OrthoDB" id="5801519at2"/>